<protein>
    <recommendedName>
        <fullName evidence="3">MORN variant repeat-containing protein</fullName>
    </recommendedName>
</protein>
<dbReference type="KEGG" id="camu:CA2015_2095"/>
<evidence type="ECO:0008006" key="3">
    <source>
        <dbReference type="Google" id="ProtNLM"/>
    </source>
</evidence>
<dbReference type="PATRIC" id="fig|320787.5.peg.2300"/>
<dbReference type="AlphaFoldDB" id="A0A0H4PFE0"/>
<dbReference type="OrthoDB" id="978586at2"/>
<reference evidence="1 2" key="1">
    <citation type="submission" date="2015-07" db="EMBL/GenBank/DDBJ databases">
        <authorList>
            <person name="Kim K.M."/>
        </authorList>
    </citation>
    <scope>NUCLEOTIDE SEQUENCE [LARGE SCALE GENOMIC DNA]</scope>
    <source>
        <strain evidence="1 2">KCTC 12363</strain>
    </source>
</reference>
<evidence type="ECO:0000313" key="1">
    <source>
        <dbReference type="EMBL" id="AKP51518.1"/>
    </source>
</evidence>
<name>A0A0H4PFE0_9BACT</name>
<sequence>MKKLIYLFSVVLFFIISVGFGQEETSITEVDSSGVEENRLLPTSTPILLFSDAEDNLKEEKKKKRKKKKKNFHFGEKTSRGLIKSSFRDQITYQFFNYTTRNKRVDPYIRDIFWYDTKNKAIKNGNFDSSKGYLLHGPYEKRIGENVVETGMYFYGTKHGRWMSFDAKNILLDKRHYSEGWPKASRITYYNRGERKIEKLTPIEYDLEEGNFFHFYPDGQVAVAGEYKFGERIGIWTEYWPRESDKTVKKREIQYQNEALNNSFKPFIRAEWDKEGNLIYSRNQ</sequence>
<accession>A0A0H4PFE0</accession>
<dbReference type="EMBL" id="CP012040">
    <property type="protein sequence ID" value="AKP51518.1"/>
    <property type="molecule type" value="Genomic_DNA"/>
</dbReference>
<keyword evidence="2" id="KW-1185">Reference proteome</keyword>
<dbReference type="Proteomes" id="UP000036520">
    <property type="component" value="Chromosome"/>
</dbReference>
<gene>
    <name evidence="1" type="ORF">CA2015_2095</name>
</gene>
<evidence type="ECO:0000313" key="2">
    <source>
        <dbReference type="Proteomes" id="UP000036520"/>
    </source>
</evidence>
<dbReference type="SUPFAM" id="SSF82185">
    <property type="entry name" value="Histone H3 K4-specific methyltransferase SET7/9 N-terminal domain"/>
    <property type="match status" value="1"/>
</dbReference>
<proteinExistence type="predicted"/>
<dbReference type="RefSeq" id="WP_048641844.1">
    <property type="nucleotide sequence ID" value="NZ_CAXBGM010000023.1"/>
</dbReference>
<dbReference type="Gene3D" id="3.90.930.1">
    <property type="match status" value="1"/>
</dbReference>
<dbReference type="STRING" id="320787.CA2015_2095"/>
<organism evidence="1 2">
    <name type="scientific">Cyclobacterium amurskyense</name>
    <dbReference type="NCBI Taxonomy" id="320787"/>
    <lineage>
        <taxon>Bacteria</taxon>
        <taxon>Pseudomonadati</taxon>
        <taxon>Bacteroidota</taxon>
        <taxon>Cytophagia</taxon>
        <taxon>Cytophagales</taxon>
        <taxon>Cyclobacteriaceae</taxon>
        <taxon>Cyclobacterium</taxon>
    </lineage>
</organism>